<evidence type="ECO:0000313" key="2">
    <source>
        <dbReference type="EMBL" id="JAH84693.1"/>
    </source>
</evidence>
<reference evidence="2" key="2">
    <citation type="journal article" date="2015" name="Fish Shellfish Immunol.">
        <title>Early steps in the European eel (Anguilla anguilla)-Vibrio vulnificus interaction in the gills: Role of the RtxA13 toxin.</title>
        <authorList>
            <person name="Callol A."/>
            <person name="Pajuelo D."/>
            <person name="Ebbesson L."/>
            <person name="Teles M."/>
            <person name="MacKenzie S."/>
            <person name="Amaro C."/>
        </authorList>
    </citation>
    <scope>NUCLEOTIDE SEQUENCE</scope>
</reference>
<feature type="region of interest" description="Disordered" evidence="1">
    <location>
        <begin position="23"/>
        <end position="64"/>
    </location>
</feature>
<dbReference type="EMBL" id="GBXM01023884">
    <property type="protein sequence ID" value="JAH84693.1"/>
    <property type="molecule type" value="Transcribed_RNA"/>
</dbReference>
<protein>
    <submittedName>
        <fullName evidence="2">Uncharacterized protein</fullName>
    </submittedName>
</protein>
<reference evidence="2" key="1">
    <citation type="submission" date="2014-11" db="EMBL/GenBank/DDBJ databases">
        <authorList>
            <person name="Amaro Gonzalez C."/>
        </authorList>
    </citation>
    <scope>NUCLEOTIDE SEQUENCE</scope>
</reference>
<proteinExistence type="predicted"/>
<dbReference type="AlphaFoldDB" id="A0A0E9W5D2"/>
<name>A0A0E9W5D2_ANGAN</name>
<feature type="compositionally biased region" description="Basic and acidic residues" evidence="1">
    <location>
        <begin position="31"/>
        <end position="42"/>
    </location>
</feature>
<organism evidence="2">
    <name type="scientific">Anguilla anguilla</name>
    <name type="common">European freshwater eel</name>
    <name type="synonym">Muraena anguilla</name>
    <dbReference type="NCBI Taxonomy" id="7936"/>
    <lineage>
        <taxon>Eukaryota</taxon>
        <taxon>Metazoa</taxon>
        <taxon>Chordata</taxon>
        <taxon>Craniata</taxon>
        <taxon>Vertebrata</taxon>
        <taxon>Euteleostomi</taxon>
        <taxon>Actinopterygii</taxon>
        <taxon>Neopterygii</taxon>
        <taxon>Teleostei</taxon>
        <taxon>Anguilliformes</taxon>
        <taxon>Anguillidae</taxon>
        <taxon>Anguilla</taxon>
    </lineage>
</organism>
<accession>A0A0E9W5D2</accession>
<evidence type="ECO:0000256" key="1">
    <source>
        <dbReference type="SAM" id="MobiDB-lite"/>
    </source>
</evidence>
<sequence length="64" mass="7058">MDTDENCNSVDSKLHSAVRQKAVPAQLKLHQPTDTEAAKAGDSDDSDDIIVSPSRPVRRKDSYF</sequence>